<keyword evidence="5" id="KW-1185">Reference proteome</keyword>
<dbReference type="Pfam" id="PF01522">
    <property type="entry name" value="Polysacc_deac_1"/>
    <property type="match status" value="2"/>
</dbReference>
<evidence type="ECO:0000313" key="5">
    <source>
        <dbReference type="Proteomes" id="UP001262889"/>
    </source>
</evidence>
<keyword evidence="2" id="KW-0732">Signal</keyword>
<dbReference type="Proteomes" id="UP001262889">
    <property type="component" value="Unassembled WGS sequence"/>
</dbReference>
<feature type="domain" description="NodB homology" evidence="3">
    <location>
        <begin position="73"/>
        <end position="337"/>
    </location>
</feature>
<evidence type="ECO:0000256" key="1">
    <source>
        <dbReference type="ARBA" id="ARBA00004613"/>
    </source>
</evidence>
<proteinExistence type="predicted"/>
<name>A0ABU3C9S3_9FLAO</name>
<dbReference type="PANTHER" id="PTHR34216:SF3">
    <property type="entry name" value="POLY-BETA-1,6-N-ACETYL-D-GLUCOSAMINE N-DEACETYLASE"/>
    <property type="match status" value="1"/>
</dbReference>
<dbReference type="CDD" id="cd10918">
    <property type="entry name" value="CE4_NodB_like_5s_6s"/>
    <property type="match status" value="1"/>
</dbReference>
<dbReference type="InterPro" id="IPR051398">
    <property type="entry name" value="Polysacch_Deacetylase"/>
</dbReference>
<comment type="caution">
    <text evidence="4">The sequence shown here is derived from an EMBL/GenBank/DDBJ whole genome shotgun (WGS) entry which is preliminary data.</text>
</comment>
<dbReference type="PANTHER" id="PTHR34216">
    <property type="match status" value="1"/>
</dbReference>
<dbReference type="EMBL" id="JAVRHQ010000010">
    <property type="protein sequence ID" value="MDT0643087.1"/>
    <property type="molecule type" value="Genomic_DNA"/>
</dbReference>
<reference evidence="4 5" key="1">
    <citation type="submission" date="2023-09" db="EMBL/GenBank/DDBJ databases">
        <authorList>
            <person name="Rey-Velasco X."/>
        </authorList>
    </citation>
    <scope>NUCLEOTIDE SEQUENCE [LARGE SCALE GENOMIC DNA]</scope>
    <source>
        <strain evidence="4 5">F363</strain>
    </source>
</reference>
<protein>
    <submittedName>
        <fullName evidence="4">Polysaccharide deacetylase family protein</fullName>
    </submittedName>
</protein>
<dbReference type="PROSITE" id="PS51677">
    <property type="entry name" value="NODB"/>
    <property type="match status" value="1"/>
</dbReference>
<accession>A0ABU3C9S3</accession>
<organism evidence="4 5">
    <name type="scientific">Autumnicola tepida</name>
    <dbReference type="NCBI Taxonomy" id="3075595"/>
    <lineage>
        <taxon>Bacteria</taxon>
        <taxon>Pseudomonadati</taxon>
        <taxon>Bacteroidota</taxon>
        <taxon>Flavobacteriia</taxon>
        <taxon>Flavobacteriales</taxon>
        <taxon>Flavobacteriaceae</taxon>
        <taxon>Autumnicola</taxon>
    </lineage>
</organism>
<dbReference type="InterPro" id="IPR002509">
    <property type="entry name" value="NODB_dom"/>
</dbReference>
<dbReference type="InterPro" id="IPR011330">
    <property type="entry name" value="Glyco_hydro/deAcase_b/a-brl"/>
</dbReference>
<dbReference type="Gene3D" id="3.20.20.370">
    <property type="entry name" value="Glycoside hydrolase/deacetylase"/>
    <property type="match status" value="1"/>
</dbReference>
<evidence type="ECO:0000256" key="2">
    <source>
        <dbReference type="ARBA" id="ARBA00022729"/>
    </source>
</evidence>
<sequence>MMWSRMRAYFNQAGAKAVVLMYHRVCILKTDPWQLAVSPGNFESQIKMLKKNFKVLPLYRLEEQLRIGKLKHKSVYITFDDAYTDNYLNARPILEHYNCPATFFVPSHFIGKEQLFWWDALEAIILHSPDLPYQLTLLIDDKSHEFYLKPERLTNDVIKKQEAWKWPAPPPTRRCELYLKIWEILQQLSHNKIVKVINDLQKWAGSSCRHTPADCTMTDVQLKDFASNKLFSYGVHTHTHPALASCSPERQFQEIAVNKKYLIEQGYPVINAVAYPYGNYNDASIKVAGQNGMKMGFSTKREVVSRDSMALSLGRVQVYNTEGSVLKKELTQLFKTE</sequence>
<gene>
    <name evidence="4" type="ORF">RM553_09635</name>
</gene>
<evidence type="ECO:0000259" key="3">
    <source>
        <dbReference type="PROSITE" id="PS51677"/>
    </source>
</evidence>
<comment type="subcellular location">
    <subcellularLocation>
        <location evidence="1">Secreted</location>
    </subcellularLocation>
</comment>
<dbReference type="RefSeq" id="WP_311534710.1">
    <property type="nucleotide sequence ID" value="NZ_JAVRHQ010000010.1"/>
</dbReference>
<dbReference type="SUPFAM" id="SSF88713">
    <property type="entry name" value="Glycoside hydrolase/deacetylase"/>
    <property type="match status" value="1"/>
</dbReference>
<evidence type="ECO:0000313" key="4">
    <source>
        <dbReference type="EMBL" id="MDT0643087.1"/>
    </source>
</evidence>